<dbReference type="EMBL" id="HBIX01031541">
    <property type="protein sequence ID" value="CAE0728108.1"/>
    <property type="molecule type" value="Transcribed_RNA"/>
</dbReference>
<accession>A0A7S4AVE1</accession>
<name>A0A7S4AVE1_9STRA</name>
<reference evidence="1" key="1">
    <citation type="submission" date="2021-01" db="EMBL/GenBank/DDBJ databases">
        <authorList>
            <person name="Corre E."/>
            <person name="Pelletier E."/>
            <person name="Niang G."/>
            <person name="Scheremetjew M."/>
            <person name="Finn R."/>
            <person name="Kale V."/>
            <person name="Holt S."/>
            <person name="Cochrane G."/>
            <person name="Meng A."/>
            <person name="Brown T."/>
            <person name="Cohen L."/>
        </authorList>
    </citation>
    <scope>NUCLEOTIDE SEQUENCE</scope>
    <source>
        <strain evidence="1">10249 10 AB</strain>
    </source>
</reference>
<gene>
    <name evidence="1" type="ORF">PAUS00366_LOCUS20892</name>
</gene>
<dbReference type="AlphaFoldDB" id="A0A7S4AVE1"/>
<evidence type="ECO:0000313" key="1">
    <source>
        <dbReference type="EMBL" id="CAE0728108.1"/>
    </source>
</evidence>
<protein>
    <submittedName>
        <fullName evidence="1">Uncharacterized protein</fullName>
    </submittedName>
</protein>
<organism evidence="1">
    <name type="scientific">Pseudo-nitzschia australis</name>
    <dbReference type="NCBI Taxonomy" id="44445"/>
    <lineage>
        <taxon>Eukaryota</taxon>
        <taxon>Sar</taxon>
        <taxon>Stramenopiles</taxon>
        <taxon>Ochrophyta</taxon>
        <taxon>Bacillariophyta</taxon>
        <taxon>Bacillariophyceae</taxon>
        <taxon>Bacillariophycidae</taxon>
        <taxon>Bacillariales</taxon>
        <taxon>Bacillariaceae</taxon>
        <taxon>Pseudo-nitzschia</taxon>
    </lineage>
</organism>
<proteinExistence type="predicted"/>
<sequence length="183" mass="19619">MPPLLWFQTTARTLKSPAVNPGIAVATERSNNKDNDPGAAATATTPTKTAVVLQVSPSAASVDDAASALSGTTKSSSATTASSCALSLSSTSSLFVSAMDHHLESRCHRQRTIAAKKLWGAILRASAMDRVNDRGMWHAWTRSFDTPLLALLDLFNNAVDASWMFMPRNIHKKPVLVGGWKQQ</sequence>